<dbReference type="PANTHER" id="PTHR43080">
    <property type="entry name" value="CBS DOMAIN-CONTAINING PROTEIN CBSX3, MITOCHONDRIAL"/>
    <property type="match status" value="1"/>
</dbReference>
<dbReference type="PROSITE" id="PS51371">
    <property type="entry name" value="CBS"/>
    <property type="match status" value="2"/>
</dbReference>
<dbReference type="InterPro" id="IPR044725">
    <property type="entry name" value="CBSX3_CBS_dom"/>
</dbReference>
<dbReference type="AlphaFoldDB" id="A0A975SZL0"/>
<accession>A0A975SZL0</accession>
<dbReference type="CDD" id="cd04623">
    <property type="entry name" value="CBS_pair_bac_euk"/>
    <property type="match status" value="1"/>
</dbReference>
<dbReference type="KEGG" id="nps:KRR39_03320"/>
<evidence type="ECO:0000259" key="3">
    <source>
        <dbReference type="PROSITE" id="PS51371"/>
    </source>
</evidence>
<dbReference type="Pfam" id="PF00571">
    <property type="entry name" value="CBS"/>
    <property type="match status" value="2"/>
</dbReference>
<keyword evidence="5" id="KW-1185">Reference proteome</keyword>
<keyword evidence="1 2" id="KW-0129">CBS domain</keyword>
<dbReference type="PANTHER" id="PTHR43080:SF2">
    <property type="entry name" value="CBS DOMAIN-CONTAINING PROTEIN"/>
    <property type="match status" value="1"/>
</dbReference>
<evidence type="ECO:0000256" key="2">
    <source>
        <dbReference type="PROSITE-ProRule" id="PRU00703"/>
    </source>
</evidence>
<organism evidence="4 5">
    <name type="scientific">Nocardioides panacis</name>
    <dbReference type="NCBI Taxonomy" id="2849501"/>
    <lineage>
        <taxon>Bacteria</taxon>
        <taxon>Bacillati</taxon>
        <taxon>Actinomycetota</taxon>
        <taxon>Actinomycetes</taxon>
        <taxon>Propionibacteriales</taxon>
        <taxon>Nocardioidaceae</taxon>
        <taxon>Nocardioides</taxon>
    </lineage>
</organism>
<proteinExistence type="predicted"/>
<dbReference type="InterPro" id="IPR051257">
    <property type="entry name" value="Diverse_CBS-Domain"/>
</dbReference>
<dbReference type="Proteomes" id="UP000683575">
    <property type="component" value="Chromosome"/>
</dbReference>
<dbReference type="RefSeq" id="WP_216940739.1">
    <property type="nucleotide sequence ID" value="NZ_CP077062.1"/>
</dbReference>
<dbReference type="InterPro" id="IPR000644">
    <property type="entry name" value="CBS_dom"/>
</dbReference>
<protein>
    <submittedName>
        <fullName evidence="4">CBS domain-containing protein</fullName>
    </submittedName>
</protein>
<evidence type="ECO:0000313" key="4">
    <source>
        <dbReference type="EMBL" id="QWZ08893.1"/>
    </source>
</evidence>
<feature type="domain" description="CBS" evidence="3">
    <location>
        <begin position="76"/>
        <end position="131"/>
    </location>
</feature>
<name>A0A975SZL0_9ACTN</name>
<evidence type="ECO:0000256" key="1">
    <source>
        <dbReference type="ARBA" id="ARBA00023122"/>
    </source>
</evidence>
<feature type="domain" description="CBS" evidence="3">
    <location>
        <begin position="11"/>
        <end position="70"/>
    </location>
</feature>
<sequence length="145" mass="15946">MRIKEVLASKPTHDVVTVRPDATVRDLLGLLAQHNIGALVVSEDGASVDGIVSERDVVRRLHADESLLESPVSSIMSSPVHTCGTDATVNELMEVMTERRFRHVPVVVDGRLLGIMSIGDVVKSRMSELQFERDQLDSYVHSSQT</sequence>
<dbReference type="EMBL" id="CP077062">
    <property type="protein sequence ID" value="QWZ08893.1"/>
    <property type="molecule type" value="Genomic_DNA"/>
</dbReference>
<dbReference type="SMART" id="SM00116">
    <property type="entry name" value="CBS"/>
    <property type="match status" value="2"/>
</dbReference>
<evidence type="ECO:0000313" key="5">
    <source>
        <dbReference type="Proteomes" id="UP000683575"/>
    </source>
</evidence>
<gene>
    <name evidence="4" type="ORF">KRR39_03320</name>
</gene>
<reference evidence="4" key="1">
    <citation type="submission" date="2021-06" db="EMBL/GenBank/DDBJ databases">
        <title>Complete genome sequence of Nocardioides sp. G188.</title>
        <authorList>
            <person name="Im W.-T."/>
        </authorList>
    </citation>
    <scope>NUCLEOTIDE SEQUENCE</scope>
    <source>
        <strain evidence="4">G188</strain>
    </source>
</reference>